<proteinExistence type="inferred from homology"/>
<evidence type="ECO:0000313" key="6">
    <source>
        <dbReference type="EMBL" id="MDT7041784.1"/>
    </source>
</evidence>
<evidence type="ECO:0000259" key="5">
    <source>
        <dbReference type="PROSITE" id="PS50893"/>
    </source>
</evidence>
<dbReference type="Pfam" id="PF00005">
    <property type="entry name" value="ABC_tran"/>
    <property type="match status" value="1"/>
</dbReference>
<dbReference type="Gene3D" id="3.40.50.300">
    <property type="entry name" value="P-loop containing nucleotide triphosphate hydrolases"/>
    <property type="match status" value="1"/>
</dbReference>
<dbReference type="PANTHER" id="PTHR43335:SF4">
    <property type="entry name" value="ABC TRANSPORTER, ATP-BINDING PROTEIN"/>
    <property type="match status" value="1"/>
</dbReference>
<dbReference type="PROSITE" id="PS50893">
    <property type="entry name" value="ABC_TRANSPORTER_2"/>
    <property type="match status" value="1"/>
</dbReference>
<evidence type="ECO:0000256" key="4">
    <source>
        <dbReference type="ARBA" id="ARBA00022840"/>
    </source>
</evidence>
<dbReference type="InterPro" id="IPR003439">
    <property type="entry name" value="ABC_transporter-like_ATP-bd"/>
</dbReference>
<dbReference type="CDD" id="cd03230">
    <property type="entry name" value="ABC_DR_subfamily_A"/>
    <property type="match status" value="1"/>
</dbReference>
<name>A0ABU3K5Y9_9BACT</name>
<evidence type="ECO:0000256" key="3">
    <source>
        <dbReference type="ARBA" id="ARBA00022741"/>
    </source>
</evidence>
<evidence type="ECO:0000256" key="2">
    <source>
        <dbReference type="ARBA" id="ARBA00022448"/>
    </source>
</evidence>
<keyword evidence="4 6" id="KW-0067">ATP-binding</keyword>
<dbReference type="SUPFAM" id="SSF52540">
    <property type="entry name" value="P-loop containing nucleoside triphosphate hydrolases"/>
    <property type="match status" value="1"/>
</dbReference>
<protein>
    <submittedName>
        <fullName evidence="6">ABC transporter ATP-binding protein</fullName>
    </submittedName>
</protein>
<dbReference type="InterPro" id="IPR003593">
    <property type="entry name" value="AAA+_ATPase"/>
</dbReference>
<dbReference type="InterPro" id="IPR027417">
    <property type="entry name" value="P-loop_NTPase"/>
</dbReference>
<comment type="caution">
    <text evidence="6">The sequence shown here is derived from an EMBL/GenBank/DDBJ whole genome shotgun (WGS) entry which is preliminary data.</text>
</comment>
<dbReference type="GO" id="GO:0005524">
    <property type="term" value="F:ATP binding"/>
    <property type="evidence" value="ECO:0007669"/>
    <property type="project" value="UniProtKB-KW"/>
</dbReference>
<sequence>MITVQHITKRYGSHVAIEDVTFDVNQGEILGFLGPNGAGKTTTMRIITCFMPPSSGRVEVAGFDCLEHPQEVKKRIGYLPETPPLYQEMTVTEYLRFVAELKRLPTSRIHGRMAQVIEQLGLGEVSHRVISHLSKGFRQRVGLAQALIHDPPVLILDEPTVGLDPKQIIEIRELIRGLAGSHTIILSTHLLSEATTICDRVVIIHRGHIVAEDTPTQLSSRLRQSEKMSLTVKHPPDDWHDRLTKIPGVLHIVPGRTPETTIIECQLGQDLREEIAQFVVNQGVGLLELKPLSLSLEEVFLQLTQQDEPLITERAATPKEES</sequence>
<reference evidence="6 7" key="1">
    <citation type="journal article" date="2023" name="ISME J.">
        <title>Cultivation and genomic characterization of novel and ubiquitous marine nitrite-oxidizing bacteria from the Nitrospirales.</title>
        <authorList>
            <person name="Mueller A.J."/>
            <person name="Daebeler A."/>
            <person name="Herbold C.W."/>
            <person name="Kirkegaard R.H."/>
            <person name="Daims H."/>
        </authorList>
    </citation>
    <scope>NUCLEOTIDE SEQUENCE [LARGE SCALE GENOMIC DNA]</scope>
    <source>
        <strain evidence="6 7">EB</strain>
    </source>
</reference>
<gene>
    <name evidence="6" type="ORF">PPG34_05430</name>
</gene>
<keyword evidence="7" id="KW-1185">Reference proteome</keyword>
<keyword evidence="3" id="KW-0547">Nucleotide-binding</keyword>
<accession>A0ABU3K5Y9</accession>
<dbReference type="Proteomes" id="UP001250932">
    <property type="component" value="Unassembled WGS sequence"/>
</dbReference>
<keyword evidence="2" id="KW-0813">Transport</keyword>
<organism evidence="6 7">
    <name type="scientific">Candidatus Nitronereus thalassa</name>
    <dbReference type="NCBI Taxonomy" id="3020898"/>
    <lineage>
        <taxon>Bacteria</taxon>
        <taxon>Pseudomonadati</taxon>
        <taxon>Nitrospirota</taxon>
        <taxon>Nitrospiria</taxon>
        <taxon>Nitrospirales</taxon>
        <taxon>Nitrospiraceae</taxon>
        <taxon>Candidatus Nitronereus</taxon>
    </lineage>
</organism>
<evidence type="ECO:0000313" key="7">
    <source>
        <dbReference type="Proteomes" id="UP001250932"/>
    </source>
</evidence>
<dbReference type="SMART" id="SM00382">
    <property type="entry name" value="AAA"/>
    <property type="match status" value="1"/>
</dbReference>
<evidence type="ECO:0000256" key="1">
    <source>
        <dbReference type="ARBA" id="ARBA00005417"/>
    </source>
</evidence>
<comment type="similarity">
    <text evidence="1">Belongs to the ABC transporter superfamily.</text>
</comment>
<dbReference type="EMBL" id="JAQOUE010000001">
    <property type="protein sequence ID" value="MDT7041784.1"/>
    <property type="molecule type" value="Genomic_DNA"/>
</dbReference>
<dbReference type="RefSeq" id="WP_313832132.1">
    <property type="nucleotide sequence ID" value="NZ_JAQOUE010000001.1"/>
</dbReference>
<dbReference type="PANTHER" id="PTHR43335">
    <property type="entry name" value="ABC TRANSPORTER, ATP-BINDING PROTEIN"/>
    <property type="match status" value="1"/>
</dbReference>
<feature type="domain" description="ABC transporter" evidence="5">
    <location>
        <begin position="2"/>
        <end position="231"/>
    </location>
</feature>